<evidence type="ECO:0000313" key="8">
    <source>
        <dbReference type="EMBL" id="MBF4763519.1"/>
    </source>
</evidence>
<dbReference type="SMART" id="SM00320">
    <property type="entry name" value="WD40"/>
    <property type="match status" value="4"/>
</dbReference>
<feature type="DNA-binding region" description="OmpR/PhoB-type" evidence="6">
    <location>
        <begin position="1"/>
        <end position="86"/>
    </location>
</feature>
<keyword evidence="2" id="KW-0805">Transcription regulation</keyword>
<keyword evidence="5" id="KW-0853">WD repeat</keyword>
<dbReference type="GO" id="GO:0000160">
    <property type="term" value="P:phosphorelay signal transduction system"/>
    <property type="evidence" value="ECO:0007669"/>
    <property type="project" value="InterPro"/>
</dbReference>
<evidence type="ECO:0000256" key="3">
    <source>
        <dbReference type="ARBA" id="ARBA00023125"/>
    </source>
</evidence>
<dbReference type="Pfam" id="PF00400">
    <property type="entry name" value="WD40"/>
    <property type="match status" value="1"/>
</dbReference>
<dbReference type="PROSITE" id="PS51755">
    <property type="entry name" value="OMPR_PHOB"/>
    <property type="match status" value="1"/>
</dbReference>
<feature type="domain" description="OmpR/PhoB-type" evidence="7">
    <location>
        <begin position="1"/>
        <end position="86"/>
    </location>
</feature>
<feature type="repeat" description="WD" evidence="5">
    <location>
        <begin position="1297"/>
        <end position="1338"/>
    </location>
</feature>
<dbReference type="InterPro" id="IPR005158">
    <property type="entry name" value="BTAD"/>
</dbReference>
<dbReference type="InterPro" id="IPR027417">
    <property type="entry name" value="P-loop_NTPase"/>
</dbReference>
<sequence length="1409" mass="150358">MRIGVLGPLQVDDTAARLGQRDRIVLAALAMRAGTTVSPEELGDAVWGERVPPTWAKALQGCVSRLRRLLGHEVIQTLPHGYRLELGGRDVDAQEFEQLVRRSGELLALGEPDRAAYTAGQALRLWRGRPLAELEDWGPAAQEAGRLTELRLGAEEVAVEAALQAGRHRDVLAQARAMVDAAPLRERRWMLLALAQYRSGRQAEALATLGRLKRVLAADLGLDPSPEVSDLEAAILRQEPSLAVDAALGTTSQECPYVGLQPYGEADAEVFFGREREVARSLGRLGSQGVLAVIGPSGSGKSSLVRAGVVAALRRQGRDVQVVVPGRRPMDALAGVLLAVGRPVLVVDQAEDLFTVCDHPEQRQRFIAEVTEYAEHAAVVIVLRADRTGELSEHPDLARMVERGLFLLGPMTEEALRAAIESPARQAGLLVEPGLVDLLVREVEGEPGALPLLSHTLRETWLRREGRTLTVAGYQASGGVRGAVAQSAEELWHRVPPGDQPRVKDLMLRLVAAGPVGEPVRTRMPRRSVAADPTLVRVVDELVAARLLTSDDTSVEIAHESLARAWPRLRGWLDDDVEGRRTLHHLAAAAEAWDELGRPDSELYRGVRLAQAEQWRVTSRPELTTVERDFLGAGLAAERATSAAAAQRARQQTRMIRRLRAALAVATVLLLVALGASSVAQRQATRADRSADAATASEIKATARGVAAAALTDGNVSRSVLLALAAVGLDDSPATRSDLYASLGRTPGLVATTQPVDGDLMRALASPAGDVVAGYSMTNVVTTYDARDGHVLATYDTDGDSPANVQHWFMTPMAFSPDGATLAVGSGAYVRGSLRLLDPRTLAPSDVQLGHQTGAAAKIVAIAYSASGRYLAVSSEYSGGTPRPGYHGTDDSTSADARVWDLAHPARKPVVIALDGLWDDIALSPDGRTVYASSPLTAYAVASGERLWRRDDLVSFHGLGVTPDGRTLGFDATVNGGHKAPIGGYLVDAATGRTLLTLRKRFVQFSDDGRRLLATRMPDVFLVDVPSGVVVRRATTGDLTDVALGADGASLLLADGPVIRTWDLTGRHTLVERERQAPASSGAEVRFSPDGRYVALDAQYSSLQLFDRRTGVASDGTTLTFGAGDDFRNGQWSADGGRYYYAGADDVVRALDPTGRVIATWAPPEPGLSGSALSADGSTLAVTFGDDRLVVLDPVTLRPRGDQLTLAQRSCCLTMSPDGKQAFVLTRTNDLRPGENNTRTGWAFVDLGRGTTIRTGGAGAPVTLASWSPDGSRIAIAGGRWVQVLDATTGRPVGPARTEHDDLVAALSWSPDGHTLLSGAYDSAVVFWSGRDGHLLARVKVSTTGGAMYPAYLSDGTLLIGSEFGQIYRFDPSLARAEQLACHIAGRDLTRDEWQEAFGAIPQRAVCPS</sequence>
<dbReference type="Pfam" id="PF00486">
    <property type="entry name" value="Trans_reg_C"/>
    <property type="match status" value="1"/>
</dbReference>
<dbReference type="InterPro" id="IPR016032">
    <property type="entry name" value="Sig_transdc_resp-reg_C-effctor"/>
</dbReference>
<dbReference type="InterPro" id="IPR001680">
    <property type="entry name" value="WD40_rpt"/>
</dbReference>
<dbReference type="PANTHER" id="PTHR35807:SF1">
    <property type="entry name" value="TRANSCRIPTIONAL REGULATOR REDD"/>
    <property type="match status" value="1"/>
</dbReference>
<dbReference type="GO" id="GO:0006355">
    <property type="term" value="P:regulation of DNA-templated transcription"/>
    <property type="evidence" value="ECO:0007669"/>
    <property type="project" value="InterPro"/>
</dbReference>
<dbReference type="InterPro" id="IPR049052">
    <property type="entry name" value="nSTAND1"/>
</dbReference>
<dbReference type="CDD" id="cd15831">
    <property type="entry name" value="BTAD"/>
    <property type="match status" value="1"/>
</dbReference>
<dbReference type="CDD" id="cd00882">
    <property type="entry name" value="Ras_like_GTPase"/>
    <property type="match status" value="1"/>
</dbReference>
<evidence type="ECO:0000256" key="5">
    <source>
        <dbReference type="PROSITE-ProRule" id="PRU00221"/>
    </source>
</evidence>
<dbReference type="InterPro" id="IPR011047">
    <property type="entry name" value="Quinoprotein_ADH-like_sf"/>
</dbReference>
<dbReference type="InterPro" id="IPR011042">
    <property type="entry name" value="6-blade_b-propeller_TolB-like"/>
</dbReference>
<evidence type="ECO:0000256" key="2">
    <source>
        <dbReference type="ARBA" id="ARBA00023015"/>
    </source>
</evidence>
<dbReference type="Pfam" id="PF03704">
    <property type="entry name" value="BTAD"/>
    <property type="match status" value="1"/>
</dbReference>
<dbReference type="SMART" id="SM00862">
    <property type="entry name" value="Trans_reg_C"/>
    <property type="match status" value="1"/>
</dbReference>
<evidence type="ECO:0000259" key="7">
    <source>
        <dbReference type="PROSITE" id="PS51755"/>
    </source>
</evidence>
<keyword evidence="4" id="KW-0804">Transcription</keyword>
<dbReference type="SUPFAM" id="SSF50998">
    <property type="entry name" value="Quinoprotein alcohol dehydrogenase-like"/>
    <property type="match status" value="2"/>
</dbReference>
<dbReference type="SUPFAM" id="SSF46894">
    <property type="entry name" value="C-terminal effector domain of the bipartite response regulators"/>
    <property type="match status" value="1"/>
</dbReference>
<gene>
    <name evidence="8" type="ORF">ISU07_10305</name>
</gene>
<dbReference type="Gene3D" id="1.25.40.10">
    <property type="entry name" value="Tetratricopeptide repeat domain"/>
    <property type="match status" value="1"/>
</dbReference>
<reference evidence="8" key="1">
    <citation type="submission" date="2020-11" db="EMBL/GenBank/DDBJ databases">
        <title>Nocardioides sp. nov., isolated from Soil of Cynanchum wilfordii Hemsley rhizosphere.</title>
        <authorList>
            <person name="Lee J.-S."/>
            <person name="Suh M.K."/>
            <person name="Kim J.-S."/>
        </authorList>
    </citation>
    <scope>NUCLEOTIDE SEQUENCE</scope>
    <source>
        <strain evidence="8">KCTC 19275</strain>
    </source>
</reference>
<dbReference type="GO" id="GO:0003677">
    <property type="term" value="F:DNA binding"/>
    <property type="evidence" value="ECO:0007669"/>
    <property type="project" value="UniProtKB-UniRule"/>
</dbReference>
<dbReference type="InterPro" id="IPR011990">
    <property type="entry name" value="TPR-like_helical_dom_sf"/>
</dbReference>
<name>A0A930V9R7_9ACTN</name>
<dbReference type="InterPro" id="IPR051677">
    <property type="entry name" value="AfsR-DnrI-RedD_regulator"/>
</dbReference>
<dbReference type="GO" id="GO:0005829">
    <property type="term" value="C:cytosol"/>
    <property type="evidence" value="ECO:0007669"/>
    <property type="project" value="UniProtKB-ARBA"/>
</dbReference>
<keyword evidence="9" id="KW-1185">Reference proteome</keyword>
<dbReference type="PROSITE" id="PS50294">
    <property type="entry name" value="WD_REPEATS_REGION"/>
    <property type="match status" value="1"/>
</dbReference>
<dbReference type="SUPFAM" id="SSF48452">
    <property type="entry name" value="TPR-like"/>
    <property type="match status" value="1"/>
</dbReference>
<dbReference type="Gene3D" id="2.120.10.30">
    <property type="entry name" value="TolB, C-terminal domain"/>
    <property type="match status" value="1"/>
</dbReference>
<dbReference type="SUPFAM" id="SSF52540">
    <property type="entry name" value="P-loop containing nucleoside triphosphate hydrolases"/>
    <property type="match status" value="1"/>
</dbReference>
<comment type="similarity">
    <text evidence="1">Belongs to the AfsR/DnrI/RedD regulatory family.</text>
</comment>
<keyword evidence="3 6" id="KW-0238">DNA-binding</keyword>
<protein>
    <submittedName>
        <fullName evidence="8">Winged helix-turn-helix domain-containing protein</fullName>
    </submittedName>
</protein>
<dbReference type="Pfam" id="PF20703">
    <property type="entry name" value="nSTAND1"/>
    <property type="match status" value="1"/>
</dbReference>
<dbReference type="SMART" id="SM01043">
    <property type="entry name" value="BTAD"/>
    <property type="match status" value="1"/>
</dbReference>
<dbReference type="InterPro" id="IPR015943">
    <property type="entry name" value="WD40/YVTN_repeat-like_dom_sf"/>
</dbReference>
<comment type="caution">
    <text evidence="8">The sequence shown here is derived from an EMBL/GenBank/DDBJ whole genome shotgun (WGS) entry which is preliminary data.</text>
</comment>
<organism evidence="8 9">
    <name type="scientific">Nocardioides islandensis</name>
    <dbReference type="NCBI Taxonomy" id="433663"/>
    <lineage>
        <taxon>Bacteria</taxon>
        <taxon>Bacillati</taxon>
        <taxon>Actinomycetota</taxon>
        <taxon>Actinomycetes</taxon>
        <taxon>Propionibacteriales</taxon>
        <taxon>Nocardioidaceae</taxon>
        <taxon>Nocardioides</taxon>
    </lineage>
</organism>
<proteinExistence type="inferred from homology"/>
<dbReference type="Proteomes" id="UP000640489">
    <property type="component" value="Unassembled WGS sequence"/>
</dbReference>
<evidence type="ECO:0000313" key="9">
    <source>
        <dbReference type="Proteomes" id="UP000640489"/>
    </source>
</evidence>
<dbReference type="Gene3D" id="1.10.10.10">
    <property type="entry name" value="Winged helix-like DNA-binding domain superfamily/Winged helix DNA-binding domain"/>
    <property type="match status" value="1"/>
</dbReference>
<dbReference type="EMBL" id="JADKPN010000005">
    <property type="protein sequence ID" value="MBF4763519.1"/>
    <property type="molecule type" value="Genomic_DNA"/>
</dbReference>
<evidence type="ECO:0000256" key="4">
    <source>
        <dbReference type="ARBA" id="ARBA00023163"/>
    </source>
</evidence>
<dbReference type="RefSeq" id="WP_194706712.1">
    <property type="nucleotide sequence ID" value="NZ_JADKPN010000005.1"/>
</dbReference>
<evidence type="ECO:0000256" key="1">
    <source>
        <dbReference type="ARBA" id="ARBA00005820"/>
    </source>
</evidence>
<dbReference type="PANTHER" id="PTHR35807">
    <property type="entry name" value="TRANSCRIPTIONAL REGULATOR REDD-RELATED"/>
    <property type="match status" value="1"/>
</dbReference>
<dbReference type="InterPro" id="IPR036388">
    <property type="entry name" value="WH-like_DNA-bd_sf"/>
</dbReference>
<dbReference type="PROSITE" id="PS50082">
    <property type="entry name" value="WD_REPEATS_2"/>
    <property type="match status" value="1"/>
</dbReference>
<accession>A0A930V9R7</accession>
<dbReference type="Gene3D" id="2.130.10.10">
    <property type="entry name" value="YVTN repeat-like/Quinoprotein amine dehydrogenase"/>
    <property type="match status" value="3"/>
</dbReference>
<evidence type="ECO:0000256" key="6">
    <source>
        <dbReference type="PROSITE-ProRule" id="PRU01091"/>
    </source>
</evidence>
<dbReference type="InterPro" id="IPR001867">
    <property type="entry name" value="OmpR/PhoB-type_DNA-bd"/>
</dbReference>